<keyword evidence="1" id="KW-0732">Signal</keyword>
<dbReference type="STRING" id="59895.A0A103XPR5"/>
<dbReference type="OrthoDB" id="1922291at2759"/>
<dbReference type="Proteomes" id="UP000243975">
    <property type="component" value="Unassembled WGS sequence"/>
</dbReference>
<protein>
    <recommendedName>
        <fullName evidence="4">Alpha crystallin/Hsp20 domain-containing protein</fullName>
    </recommendedName>
</protein>
<reference evidence="2 3" key="1">
    <citation type="journal article" date="2016" name="Sci. Rep.">
        <title>The genome sequence of the outbreeding globe artichoke constructed de novo incorporating a phase-aware low-pass sequencing strategy of F1 progeny.</title>
        <authorList>
            <person name="Scaglione D."/>
            <person name="Reyes-Chin-Wo S."/>
            <person name="Acquadro A."/>
            <person name="Froenicke L."/>
            <person name="Portis E."/>
            <person name="Beitel C."/>
            <person name="Tirone M."/>
            <person name="Mauro R."/>
            <person name="Lo Monaco A."/>
            <person name="Mauromicale G."/>
            <person name="Faccioli P."/>
            <person name="Cattivelli L."/>
            <person name="Rieseberg L."/>
            <person name="Michelmore R."/>
            <person name="Lanteri S."/>
        </authorList>
    </citation>
    <scope>NUCLEOTIDE SEQUENCE [LARGE SCALE GENOMIC DNA]</scope>
    <source>
        <strain evidence="2">2C</strain>
    </source>
</reference>
<organism evidence="2 3">
    <name type="scientific">Cynara cardunculus var. scolymus</name>
    <name type="common">Globe artichoke</name>
    <name type="synonym">Cynara scolymus</name>
    <dbReference type="NCBI Taxonomy" id="59895"/>
    <lineage>
        <taxon>Eukaryota</taxon>
        <taxon>Viridiplantae</taxon>
        <taxon>Streptophyta</taxon>
        <taxon>Embryophyta</taxon>
        <taxon>Tracheophyta</taxon>
        <taxon>Spermatophyta</taxon>
        <taxon>Magnoliopsida</taxon>
        <taxon>eudicotyledons</taxon>
        <taxon>Gunneridae</taxon>
        <taxon>Pentapetalae</taxon>
        <taxon>asterids</taxon>
        <taxon>campanulids</taxon>
        <taxon>Asterales</taxon>
        <taxon>Asteraceae</taxon>
        <taxon>Carduoideae</taxon>
        <taxon>Cardueae</taxon>
        <taxon>Carduinae</taxon>
        <taxon>Cynara</taxon>
    </lineage>
</organism>
<keyword evidence="3" id="KW-1185">Reference proteome</keyword>
<evidence type="ECO:0000313" key="2">
    <source>
        <dbReference type="EMBL" id="KVH94608.1"/>
    </source>
</evidence>
<dbReference type="AlphaFoldDB" id="A0A103XPR5"/>
<dbReference type="PANTHER" id="PTHR33879">
    <property type="entry name" value="17.6 KDA CLASS II HEAT SHOCK PROTEIN-RELATED"/>
    <property type="match status" value="1"/>
</dbReference>
<feature type="chain" id="PRO_5007118973" description="Alpha crystallin/Hsp20 domain-containing protein" evidence="1">
    <location>
        <begin position="33"/>
        <end position="200"/>
    </location>
</feature>
<proteinExistence type="predicted"/>
<name>A0A103XPR5_CYNCS</name>
<sequence length="200" mass="22305">MIPFSFGNRPNVFQVSILLNLIQLFFTTSGSSLHINNPSHLNQSTIEIHQFIDPNPNSVSSPMPAKKLRRLPHVFSKVLELPLRSNADVFIEDRSECFRFRAKIEDNAFSGEVKAHAVKIHPEVTKVVVRGGNGGGEVELLLDKLEVDVWRFRLPATSRPELATAVFLGGELIVTVPKAWKVEDGKGRLGRLQGRLVYAV</sequence>
<accession>A0A103XPR5</accession>
<dbReference type="PANTHER" id="PTHR33879:SF12">
    <property type="entry name" value="HSP20-LIKE CHAPERONE"/>
    <property type="match status" value="1"/>
</dbReference>
<feature type="signal peptide" evidence="1">
    <location>
        <begin position="1"/>
        <end position="32"/>
    </location>
</feature>
<evidence type="ECO:0000313" key="3">
    <source>
        <dbReference type="Proteomes" id="UP000243975"/>
    </source>
</evidence>
<dbReference type="EMBL" id="LEKV01004544">
    <property type="protein sequence ID" value="KVH94608.1"/>
    <property type="molecule type" value="Genomic_DNA"/>
</dbReference>
<comment type="caution">
    <text evidence="2">The sequence shown here is derived from an EMBL/GenBank/DDBJ whole genome shotgun (WGS) entry which is preliminary data.</text>
</comment>
<gene>
    <name evidence="2" type="ORF">Ccrd_003320</name>
</gene>
<evidence type="ECO:0008006" key="4">
    <source>
        <dbReference type="Google" id="ProtNLM"/>
    </source>
</evidence>
<evidence type="ECO:0000256" key="1">
    <source>
        <dbReference type="SAM" id="SignalP"/>
    </source>
</evidence>
<dbReference type="Gramene" id="KVH94608">
    <property type="protein sequence ID" value="KVH94608"/>
    <property type="gene ID" value="Ccrd_003320"/>
</dbReference>
<dbReference type="OMA" id="KLEVDVW"/>